<organism evidence="2">
    <name type="scientific">Oryza barthii</name>
    <dbReference type="NCBI Taxonomy" id="65489"/>
    <lineage>
        <taxon>Eukaryota</taxon>
        <taxon>Viridiplantae</taxon>
        <taxon>Streptophyta</taxon>
        <taxon>Embryophyta</taxon>
        <taxon>Tracheophyta</taxon>
        <taxon>Spermatophyta</taxon>
        <taxon>Magnoliopsida</taxon>
        <taxon>Liliopsida</taxon>
        <taxon>Poales</taxon>
        <taxon>Poaceae</taxon>
        <taxon>BOP clade</taxon>
        <taxon>Oryzoideae</taxon>
        <taxon>Oryzeae</taxon>
        <taxon>Oryzinae</taxon>
        <taxon>Oryza</taxon>
    </lineage>
</organism>
<evidence type="ECO:0000313" key="2">
    <source>
        <dbReference type="EnsemblPlants" id="OBART03G14940.1"/>
    </source>
</evidence>
<dbReference type="HOGENOM" id="CLU_1423510_0_0_1"/>
<reference evidence="2" key="1">
    <citation type="journal article" date="2009" name="Rice">
        <title>De Novo Next Generation Sequencing of Plant Genomes.</title>
        <authorList>
            <person name="Rounsley S."/>
            <person name="Marri P.R."/>
            <person name="Yu Y."/>
            <person name="He R."/>
            <person name="Sisneros N."/>
            <person name="Goicoechea J.L."/>
            <person name="Lee S.J."/>
            <person name="Angelova A."/>
            <person name="Kudrna D."/>
            <person name="Luo M."/>
            <person name="Affourtit J."/>
            <person name="Desany B."/>
            <person name="Knight J."/>
            <person name="Niazi F."/>
            <person name="Egholm M."/>
            <person name="Wing R.A."/>
        </authorList>
    </citation>
    <scope>NUCLEOTIDE SEQUENCE [LARGE SCALE GENOMIC DNA]</scope>
    <source>
        <strain evidence="2">cv. IRGC 105608</strain>
    </source>
</reference>
<dbReference type="Proteomes" id="UP000026960">
    <property type="component" value="Chromosome 3"/>
</dbReference>
<name>A0A0D3FHP5_9ORYZ</name>
<proteinExistence type="predicted"/>
<evidence type="ECO:0000313" key="3">
    <source>
        <dbReference type="Proteomes" id="UP000026960"/>
    </source>
</evidence>
<accession>A0A0D3FHP5</accession>
<feature type="compositionally biased region" description="Polar residues" evidence="1">
    <location>
        <begin position="127"/>
        <end position="145"/>
    </location>
</feature>
<feature type="region of interest" description="Disordered" evidence="1">
    <location>
        <begin position="73"/>
        <end position="191"/>
    </location>
</feature>
<keyword evidence="3" id="KW-1185">Reference proteome</keyword>
<reference evidence="2" key="2">
    <citation type="submission" date="2015-03" db="UniProtKB">
        <authorList>
            <consortium name="EnsemblPlants"/>
        </authorList>
    </citation>
    <scope>IDENTIFICATION</scope>
</reference>
<dbReference type="EnsemblPlants" id="OBART03G14940.1">
    <property type="protein sequence ID" value="OBART03G14940.1"/>
    <property type="gene ID" value="OBART03G14940"/>
</dbReference>
<sequence length="191" mass="19931">MAIKIIYLCRHGDWGPKILHGVTKLPLAIGAPSVRLIFYLRSGQSRSRRRLTAKSGCSFCSRVKLVEGKSSLYPPQPFPARPRRGGGGGGARRHLVPQPWEYAVGAAGPPAPPRGRGGTAGMHSFKSAPNTAAPSPTQRASHGSKASSGTEGVGEGSSSSDGASRFLMIDGASNGYSGAGRRVPAGRRRSK</sequence>
<dbReference type="Gramene" id="OBART03G14940.1">
    <property type="protein sequence ID" value="OBART03G14940.1"/>
    <property type="gene ID" value="OBART03G14940"/>
</dbReference>
<dbReference type="PaxDb" id="65489-OBART03G14940.1"/>
<protein>
    <submittedName>
        <fullName evidence="2">Uncharacterized protein</fullName>
    </submittedName>
</protein>
<feature type="compositionally biased region" description="Low complexity" evidence="1">
    <location>
        <begin position="146"/>
        <end position="164"/>
    </location>
</feature>
<dbReference type="AlphaFoldDB" id="A0A0D3FHP5"/>
<evidence type="ECO:0000256" key="1">
    <source>
        <dbReference type="SAM" id="MobiDB-lite"/>
    </source>
</evidence>